<name>A0A645IRE1_9ZZZZ</name>
<reference evidence="1" key="1">
    <citation type="submission" date="2019-08" db="EMBL/GenBank/DDBJ databases">
        <authorList>
            <person name="Kucharzyk K."/>
            <person name="Murdoch R.W."/>
            <person name="Higgins S."/>
            <person name="Loffler F."/>
        </authorList>
    </citation>
    <scope>NUCLEOTIDE SEQUENCE</scope>
</reference>
<gene>
    <name evidence="1" type="ORF">SDC9_201594</name>
</gene>
<comment type="caution">
    <text evidence="1">The sequence shown here is derived from an EMBL/GenBank/DDBJ whole genome shotgun (WGS) entry which is preliminary data.</text>
</comment>
<sequence length="67" mass="7533">MSAVGVNASNGILKTAAEYPPVKQGINHLWAKKHSLAECFFILHDFFIYYCIIDEKKLKYSGKDGVL</sequence>
<proteinExistence type="predicted"/>
<accession>A0A645IRE1</accession>
<dbReference type="AlphaFoldDB" id="A0A645IRE1"/>
<dbReference type="EMBL" id="VSSQ01121573">
    <property type="protein sequence ID" value="MPN53925.1"/>
    <property type="molecule type" value="Genomic_DNA"/>
</dbReference>
<organism evidence="1">
    <name type="scientific">bioreactor metagenome</name>
    <dbReference type="NCBI Taxonomy" id="1076179"/>
    <lineage>
        <taxon>unclassified sequences</taxon>
        <taxon>metagenomes</taxon>
        <taxon>ecological metagenomes</taxon>
    </lineage>
</organism>
<protein>
    <submittedName>
        <fullName evidence="1">Uncharacterized protein</fullName>
    </submittedName>
</protein>
<evidence type="ECO:0000313" key="1">
    <source>
        <dbReference type="EMBL" id="MPN53925.1"/>
    </source>
</evidence>